<dbReference type="EMBL" id="AOMA01000019">
    <property type="protein sequence ID" value="EMA45239.1"/>
    <property type="molecule type" value="Genomic_DNA"/>
</dbReference>
<name>M0MKH5_9EURY</name>
<evidence type="ECO:0000256" key="1">
    <source>
        <dbReference type="ARBA" id="ARBA00008683"/>
    </source>
</evidence>
<dbReference type="SUPFAM" id="SSF52096">
    <property type="entry name" value="ClpP/crotonase"/>
    <property type="match status" value="1"/>
</dbReference>
<dbReference type="InterPro" id="IPR047272">
    <property type="entry name" value="S49_SppA_C"/>
</dbReference>
<dbReference type="AlphaFoldDB" id="M0MKH5"/>
<keyword evidence="2" id="KW-0645">Protease</keyword>
<sequence>MAATAAVFGWFVAAGDELDIAAVDIEGKITRSGGFEDDSADDIVAGIELADEQDAEGLLVRINSPGGPVGPSEDIRRAIDEFDGPTVAVAEDTCASGGYLIATACDHIVAREHSLVGSIGVIGSRPNASELADDLGVDYQRLTAGEYKDAGHPLKDPDNSDWSYLQGLIDNFYETFCRRVAEARAVPLEDVKATEARVFTGAEAQDLGFVDDLGTESDARAWLADQLTREEDDLEVSEYETPTEIGDLLSPTMAAQKLAYAFGAGIASRFSADQSISIEYRRK</sequence>
<evidence type="ECO:0000256" key="4">
    <source>
        <dbReference type="ARBA" id="ARBA00022825"/>
    </source>
</evidence>
<accession>M0MKH5</accession>
<dbReference type="STRING" id="1227454.C446_02497"/>
<comment type="caution">
    <text evidence="6">The sequence shown here is derived from an EMBL/GenBank/DDBJ whole genome shotgun (WGS) entry which is preliminary data.</text>
</comment>
<evidence type="ECO:0000256" key="3">
    <source>
        <dbReference type="ARBA" id="ARBA00022801"/>
    </source>
</evidence>
<dbReference type="Proteomes" id="UP000011607">
    <property type="component" value="Unassembled WGS sequence"/>
</dbReference>
<evidence type="ECO:0000256" key="2">
    <source>
        <dbReference type="ARBA" id="ARBA00022670"/>
    </source>
</evidence>
<gene>
    <name evidence="6" type="ORF">C446_02497</name>
</gene>
<evidence type="ECO:0000259" key="5">
    <source>
        <dbReference type="Pfam" id="PF01343"/>
    </source>
</evidence>
<reference evidence="6 7" key="1">
    <citation type="journal article" date="2014" name="PLoS Genet.">
        <title>Phylogenetically driven sequencing of extremely halophilic archaea reveals strategies for static and dynamic osmo-response.</title>
        <authorList>
            <person name="Becker E.A."/>
            <person name="Seitzer P.M."/>
            <person name="Tritt A."/>
            <person name="Larsen D."/>
            <person name="Krusor M."/>
            <person name="Yao A.I."/>
            <person name="Wu D."/>
            <person name="Madern D."/>
            <person name="Eisen J.A."/>
            <person name="Darling A.E."/>
            <person name="Facciotti M.T."/>
        </authorList>
    </citation>
    <scope>NUCLEOTIDE SEQUENCE [LARGE SCALE GENOMIC DNA]</scope>
    <source>
        <strain evidence="6 7">JCM 10879</strain>
    </source>
</reference>
<dbReference type="CDD" id="cd07023">
    <property type="entry name" value="S49_Sppa_N_C"/>
    <property type="match status" value="1"/>
</dbReference>
<dbReference type="eggNOG" id="arCOG01311">
    <property type="taxonomic scope" value="Archaea"/>
</dbReference>
<dbReference type="Gene3D" id="6.20.330.10">
    <property type="match status" value="1"/>
</dbReference>
<dbReference type="Pfam" id="PF01343">
    <property type="entry name" value="Peptidase_S49"/>
    <property type="match status" value="1"/>
</dbReference>
<dbReference type="PANTHER" id="PTHR42987">
    <property type="entry name" value="PEPTIDASE S49"/>
    <property type="match status" value="1"/>
</dbReference>
<protein>
    <submittedName>
        <fullName evidence="6">Signal peptide peptidase SppA, 36K type</fullName>
    </submittedName>
</protein>
<feature type="domain" description="Peptidase S49" evidence="5">
    <location>
        <begin position="85"/>
        <end position="226"/>
    </location>
</feature>
<dbReference type="GO" id="GO:0006508">
    <property type="term" value="P:proteolysis"/>
    <property type="evidence" value="ECO:0007669"/>
    <property type="project" value="UniProtKB-KW"/>
</dbReference>
<comment type="similarity">
    <text evidence="1">Belongs to the peptidase S49 family.</text>
</comment>
<dbReference type="NCBIfam" id="TIGR00706">
    <property type="entry name" value="SppA_dom"/>
    <property type="match status" value="1"/>
</dbReference>
<keyword evidence="4" id="KW-0720">Serine protease</keyword>
<evidence type="ECO:0000313" key="7">
    <source>
        <dbReference type="Proteomes" id="UP000011607"/>
    </source>
</evidence>
<dbReference type="PANTHER" id="PTHR42987:SF4">
    <property type="entry name" value="PROTEASE SOHB-RELATED"/>
    <property type="match status" value="1"/>
</dbReference>
<organism evidence="6 7">
    <name type="scientific">Halobiforma nitratireducens JCM 10879</name>
    <dbReference type="NCBI Taxonomy" id="1227454"/>
    <lineage>
        <taxon>Archaea</taxon>
        <taxon>Methanobacteriati</taxon>
        <taxon>Methanobacteriota</taxon>
        <taxon>Stenosarchaea group</taxon>
        <taxon>Halobacteria</taxon>
        <taxon>Halobacteriales</taxon>
        <taxon>Natrialbaceae</taxon>
        <taxon>Halobiforma</taxon>
    </lineage>
</organism>
<dbReference type="InterPro" id="IPR004635">
    <property type="entry name" value="Pept_S49_SppA"/>
</dbReference>
<dbReference type="InterPro" id="IPR029045">
    <property type="entry name" value="ClpP/crotonase-like_dom_sf"/>
</dbReference>
<evidence type="ECO:0000313" key="6">
    <source>
        <dbReference type="EMBL" id="EMA45239.1"/>
    </source>
</evidence>
<dbReference type="GO" id="GO:0008236">
    <property type="term" value="F:serine-type peptidase activity"/>
    <property type="evidence" value="ECO:0007669"/>
    <property type="project" value="UniProtKB-KW"/>
</dbReference>
<keyword evidence="3" id="KW-0378">Hydrolase</keyword>
<proteinExistence type="inferred from homology"/>
<dbReference type="InterPro" id="IPR002142">
    <property type="entry name" value="Peptidase_S49"/>
</dbReference>
<keyword evidence="7" id="KW-1185">Reference proteome</keyword>
<dbReference type="Gene3D" id="3.90.226.10">
    <property type="entry name" value="2-enoyl-CoA Hydratase, Chain A, domain 1"/>
    <property type="match status" value="1"/>
</dbReference>